<name>A0ABV5BTX3_9LEPT</name>
<keyword evidence="2" id="KW-0695">RNA-directed DNA polymerase</keyword>
<proteinExistence type="predicted"/>
<feature type="non-terminal residue" evidence="2">
    <location>
        <position position="549"/>
    </location>
</feature>
<organism evidence="2 3">
    <name type="scientific">Leptospira wolffii</name>
    <dbReference type="NCBI Taxonomy" id="409998"/>
    <lineage>
        <taxon>Bacteria</taxon>
        <taxon>Pseudomonadati</taxon>
        <taxon>Spirochaetota</taxon>
        <taxon>Spirochaetia</taxon>
        <taxon>Leptospirales</taxon>
        <taxon>Leptospiraceae</taxon>
        <taxon>Leptospira</taxon>
    </lineage>
</organism>
<dbReference type="GO" id="GO:0003964">
    <property type="term" value="F:RNA-directed DNA polymerase activity"/>
    <property type="evidence" value="ECO:0007669"/>
    <property type="project" value="UniProtKB-KW"/>
</dbReference>
<evidence type="ECO:0000313" key="3">
    <source>
        <dbReference type="Proteomes" id="UP001580391"/>
    </source>
</evidence>
<dbReference type="InterPro" id="IPR000477">
    <property type="entry name" value="RT_dom"/>
</dbReference>
<keyword evidence="2" id="KW-0808">Transferase</keyword>
<gene>
    <name evidence="2" type="ORF">ACE5IX_19795</name>
</gene>
<comment type="caution">
    <text evidence="2">The sequence shown here is derived from an EMBL/GenBank/DDBJ whole genome shotgun (WGS) entry which is preliminary data.</text>
</comment>
<reference evidence="2 3" key="1">
    <citation type="submission" date="2024-09" db="EMBL/GenBank/DDBJ databases">
        <title>Taxonomic and Genotyping Characterization of Leptospira Strains isolated from Multiple Sources in Colombia highlights the importance of intermediate species.</title>
        <authorList>
            <person name="Torres Higuera L."/>
            <person name="Rojas Tapias D."/>
            <person name="Jimenez Velasquez S."/>
            <person name="Renjifo Ibanez C."/>
        </authorList>
    </citation>
    <scope>NUCLEOTIDE SEQUENCE [LARGE SCALE GENOMIC DNA]</scope>
    <source>
        <strain evidence="2 3">Lep080</strain>
    </source>
</reference>
<dbReference type="EMBL" id="JBHILJ010000035">
    <property type="protein sequence ID" value="MFB5738763.1"/>
    <property type="molecule type" value="Genomic_DNA"/>
</dbReference>
<dbReference type="Pfam" id="PF00078">
    <property type="entry name" value="RVT_1"/>
    <property type="match status" value="1"/>
</dbReference>
<dbReference type="Proteomes" id="UP001580391">
    <property type="component" value="Unassembled WGS sequence"/>
</dbReference>
<keyword evidence="2" id="KW-0548">Nucleotidyltransferase</keyword>
<protein>
    <submittedName>
        <fullName evidence="2">Reverse transcriptase domain-containing protein</fullName>
    </submittedName>
</protein>
<evidence type="ECO:0000313" key="2">
    <source>
        <dbReference type="EMBL" id="MFB5738763.1"/>
    </source>
</evidence>
<feature type="domain" description="Reverse transcriptase" evidence="1">
    <location>
        <begin position="195"/>
        <end position="332"/>
    </location>
</feature>
<keyword evidence="3" id="KW-1185">Reference proteome</keyword>
<sequence length="549" mass="64433">MELTKYQKYWIYKKIIHFYKKDACFKHFNSELIFSNFYSILLKSKTFKQLIKNLSRDKHDTILFLPRKVSSLRGNVTQLYFEYPKLSFQIHSLVECWGEICYIQKNFSNENLNPILNEEGEGDLFDLENLERIAQEYPRFCYGNKPNYQLYFDPSLSSDIDLTIAYHERNLGLPLQVSFTTEYNLFYASVINKSENITKSDEKEIIVIQADIEAFYHKLELKFLSDYFKKSSVLNNKNIVKWIDILRTEYAFKSLPIGWVLSGFIANILLIDINKRLSSHIQEILKDYPQDLRLSKKITDPAEVYSYVDDFIFLIPVTKQADIDVKALSEYVLNSLNAYLRKNYSDMISFHSTSSSKYKYFKIDKFTTFKLKRNFHDMKASIPPEMEFGLGANDFLAETDPNLVINEKNQFSIELTSAKRKLASGQEISLSNIKELLNNIREKTKNTEGKYIWRVISTFSLILERAKYGSPFEGDESNEIELLIYENIELIFKILFEKNGYPLSEWSSFFLSLTKLVINTSGDRKIVTKYFTALLKSKNDHNEISYLYI</sequence>
<evidence type="ECO:0000259" key="1">
    <source>
        <dbReference type="Pfam" id="PF00078"/>
    </source>
</evidence>
<accession>A0ABV5BTX3</accession>
<dbReference type="RefSeq" id="WP_375517873.1">
    <property type="nucleotide sequence ID" value="NZ_JBHILJ010000035.1"/>
</dbReference>